<sequence length="284" mass="31705">MFIHLTPHAAVVPYGICTDDDGNIWVAAKGGLFKIDKHGNGILLSKKHDFPRKMGPFCTVVCVQSKILYIFTEDKDRSTQFKILNYDGSEEHSQFIDGRVQSMTATKNGRIFLTKKPDEGQSEILSAHIDNPLDWEPVISSDQIAFTSLCAIDDGHLVAATSAMPVNMYSNQTLCLIDVEKQSISKHFSSRGRERGEVYFPREIHLYQGDIIVLDKTGRIQRFTIDGELVGVFGKIDDYTGNGFCIRENDVIITCSGIVAGQDGQAECDDWLEKMVLTEQPLVH</sequence>
<dbReference type="Gene3D" id="2.130.10.10">
    <property type="entry name" value="YVTN repeat-like/Quinoprotein amine dehydrogenase"/>
    <property type="match status" value="1"/>
</dbReference>
<reference evidence="2" key="1">
    <citation type="submission" date="2022-11" db="UniProtKB">
        <authorList>
            <consortium name="WormBaseParasite"/>
        </authorList>
    </citation>
    <scope>IDENTIFICATION</scope>
</reference>
<proteinExistence type="predicted"/>
<name>A0A914WBF2_9BILA</name>
<dbReference type="InterPro" id="IPR011042">
    <property type="entry name" value="6-blade_b-propeller_TolB-like"/>
</dbReference>
<dbReference type="AlphaFoldDB" id="A0A914WBF2"/>
<protein>
    <submittedName>
        <fullName evidence="2">SMP-30/Gluconolactonase/LRE-like region domain-containing protein</fullName>
    </submittedName>
</protein>
<dbReference type="Gene3D" id="2.120.10.30">
    <property type="entry name" value="TolB, C-terminal domain"/>
    <property type="match status" value="1"/>
</dbReference>
<organism evidence="1 2">
    <name type="scientific">Plectus sambesii</name>
    <dbReference type="NCBI Taxonomy" id="2011161"/>
    <lineage>
        <taxon>Eukaryota</taxon>
        <taxon>Metazoa</taxon>
        <taxon>Ecdysozoa</taxon>
        <taxon>Nematoda</taxon>
        <taxon>Chromadorea</taxon>
        <taxon>Plectida</taxon>
        <taxon>Plectina</taxon>
        <taxon>Plectoidea</taxon>
        <taxon>Plectidae</taxon>
        <taxon>Plectus</taxon>
    </lineage>
</organism>
<dbReference type="WBParaSite" id="PSAMB.scaffold3684size17262.g22205.t1">
    <property type="protein sequence ID" value="PSAMB.scaffold3684size17262.g22205.t1"/>
    <property type="gene ID" value="PSAMB.scaffold3684size17262.g22205"/>
</dbReference>
<dbReference type="SUPFAM" id="SSF63829">
    <property type="entry name" value="Calcium-dependent phosphotriesterase"/>
    <property type="match status" value="1"/>
</dbReference>
<keyword evidence="1" id="KW-1185">Reference proteome</keyword>
<evidence type="ECO:0000313" key="2">
    <source>
        <dbReference type="WBParaSite" id="PSAMB.scaffold3684size17262.g22205.t1"/>
    </source>
</evidence>
<dbReference type="InterPro" id="IPR015943">
    <property type="entry name" value="WD40/YVTN_repeat-like_dom_sf"/>
</dbReference>
<evidence type="ECO:0000313" key="1">
    <source>
        <dbReference type="Proteomes" id="UP000887566"/>
    </source>
</evidence>
<dbReference type="Proteomes" id="UP000887566">
    <property type="component" value="Unplaced"/>
</dbReference>
<accession>A0A914WBF2</accession>